<feature type="domain" description="Peptidase S33 tripeptidyl aminopeptidase-like C-terminal" evidence="3">
    <location>
        <begin position="218"/>
        <end position="281"/>
    </location>
</feature>
<dbReference type="RefSeq" id="WP_191268148.1">
    <property type="nucleotide sequence ID" value="NZ_BMXJ01000002.1"/>
</dbReference>
<evidence type="ECO:0000259" key="2">
    <source>
        <dbReference type="Pfam" id="PF00561"/>
    </source>
</evidence>
<keyword evidence="5" id="KW-1185">Reference proteome</keyword>
<dbReference type="PANTHER" id="PTHR43433">
    <property type="entry name" value="HYDROLASE, ALPHA/BETA FOLD FAMILY PROTEIN"/>
    <property type="match status" value="1"/>
</dbReference>
<dbReference type="Pfam" id="PF00561">
    <property type="entry name" value="Abhydrolase_1"/>
    <property type="match status" value="1"/>
</dbReference>
<protein>
    <submittedName>
        <fullName evidence="4">Pimeloyl-ACP methyl ester carboxylesterase</fullName>
    </submittedName>
</protein>
<keyword evidence="1" id="KW-0575">Peroxidase</keyword>
<dbReference type="InterPro" id="IPR000639">
    <property type="entry name" value="Epox_hydrolase-like"/>
</dbReference>
<dbReference type="Pfam" id="PF08386">
    <property type="entry name" value="Abhydrolase_4"/>
    <property type="match status" value="1"/>
</dbReference>
<dbReference type="PRINTS" id="PR00412">
    <property type="entry name" value="EPOXHYDRLASE"/>
</dbReference>
<evidence type="ECO:0000259" key="3">
    <source>
        <dbReference type="Pfam" id="PF08386"/>
    </source>
</evidence>
<accession>A0ABR9HCT4</accession>
<evidence type="ECO:0000313" key="4">
    <source>
        <dbReference type="EMBL" id="MBE1456845.1"/>
    </source>
</evidence>
<dbReference type="Proteomes" id="UP000598217">
    <property type="component" value="Unassembled WGS sequence"/>
</dbReference>
<proteinExistence type="predicted"/>
<dbReference type="PANTHER" id="PTHR43433:SF5">
    <property type="entry name" value="AB HYDROLASE-1 DOMAIN-CONTAINING PROTEIN"/>
    <property type="match status" value="1"/>
</dbReference>
<dbReference type="PRINTS" id="PR00111">
    <property type="entry name" value="ABHYDROLASE"/>
</dbReference>
<dbReference type="InterPro" id="IPR050471">
    <property type="entry name" value="AB_hydrolase"/>
</dbReference>
<comment type="caution">
    <text evidence="4">The sequence shown here is derived from an EMBL/GenBank/DDBJ whole genome shotgun (WGS) entry which is preliminary data.</text>
</comment>
<dbReference type="InterPro" id="IPR013595">
    <property type="entry name" value="Pept_S33_TAP-like_C"/>
</dbReference>
<gene>
    <name evidence="4" type="ORF">H4W79_001059</name>
</gene>
<name>A0ABR9HCT4_9ACTN</name>
<dbReference type="InterPro" id="IPR000073">
    <property type="entry name" value="AB_hydrolase_1"/>
</dbReference>
<evidence type="ECO:0000256" key="1">
    <source>
        <dbReference type="ARBA" id="ARBA00022559"/>
    </source>
</evidence>
<reference evidence="4 5" key="1">
    <citation type="submission" date="2020-10" db="EMBL/GenBank/DDBJ databases">
        <title>Sequencing the genomes of 1000 actinobacteria strains.</title>
        <authorList>
            <person name="Klenk H.-P."/>
        </authorList>
    </citation>
    <scope>NUCLEOTIDE SEQUENCE [LARGE SCALE GENOMIC DNA]</scope>
    <source>
        <strain evidence="4 5">DSM 45157</strain>
    </source>
</reference>
<dbReference type="Gene3D" id="3.40.50.1820">
    <property type="entry name" value="alpha/beta hydrolase"/>
    <property type="match status" value="1"/>
</dbReference>
<sequence>MGEFVTVREHPDVSLFCSSLGPPDGTPLLVVHGGPDWDHSYLRQPLDRLGRPVLLPDLRGCGRSTRGLGPDGYSFEAAAADLVVLADRLGLDRFDLLGFSTGGQIAQRVLLAAPERVRRTVVASSALWPVTDADFGPWPERTALRAAEAGVWSGSHLTGPALVREAAVAGAPANVHTPERIPGYLALLDRVSWSAEWLEAFRAGSLDSPRPPEGPERLRGLAAPLLFLHGRQDMVFPASFAERAAGFLPGARAVVLEGAGHMAHLDRGEAWLDALDAFLSEP</sequence>
<feature type="domain" description="AB hydrolase-1" evidence="2">
    <location>
        <begin position="27"/>
        <end position="136"/>
    </location>
</feature>
<dbReference type="EMBL" id="JADBDY010000001">
    <property type="protein sequence ID" value="MBE1456845.1"/>
    <property type="molecule type" value="Genomic_DNA"/>
</dbReference>
<dbReference type="SUPFAM" id="SSF53474">
    <property type="entry name" value="alpha/beta-Hydrolases"/>
    <property type="match status" value="1"/>
</dbReference>
<dbReference type="InterPro" id="IPR029058">
    <property type="entry name" value="AB_hydrolase_fold"/>
</dbReference>
<keyword evidence="1" id="KW-0560">Oxidoreductase</keyword>
<evidence type="ECO:0000313" key="5">
    <source>
        <dbReference type="Proteomes" id="UP000598217"/>
    </source>
</evidence>
<organism evidence="4 5">
    <name type="scientific">Nocardiopsis terrae</name>
    <dbReference type="NCBI Taxonomy" id="372655"/>
    <lineage>
        <taxon>Bacteria</taxon>
        <taxon>Bacillati</taxon>
        <taxon>Actinomycetota</taxon>
        <taxon>Actinomycetes</taxon>
        <taxon>Streptosporangiales</taxon>
        <taxon>Nocardiopsidaceae</taxon>
        <taxon>Nocardiopsis</taxon>
    </lineage>
</organism>